<dbReference type="InterPro" id="IPR036811">
    <property type="entry name" value="Ubol_cytC_Rdtase_hinge_dom_sf"/>
</dbReference>
<evidence type="ECO:0000256" key="2">
    <source>
        <dbReference type="ARBA" id="ARBA00006498"/>
    </source>
</evidence>
<dbReference type="PANTHER" id="PTHR15336">
    <property type="entry name" value="UBIQUINOL-CYTOCHROME C REDUCTASE COMPLEX 7.8 KDA PROTEIN"/>
    <property type="match status" value="1"/>
</dbReference>
<gene>
    <name evidence="13" type="primary">LOC106463025</name>
</gene>
<proteinExistence type="inferred from homology"/>
<feature type="compositionally biased region" description="Basic and acidic residues" evidence="10">
    <location>
        <begin position="1"/>
        <end position="12"/>
    </location>
</feature>
<keyword evidence="8 9" id="KW-0472">Membrane</keyword>
<keyword evidence="12" id="KW-1185">Reference proteome</keyword>
<comment type="similarity">
    <text evidence="2 9">Belongs to the UQCRH/QCR6 family.</text>
</comment>
<keyword evidence="5 9" id="KW-0999">Mitochondrion inner membrane</keyword>
<feature type="compositionally biased region" description="Acidic residues" evidence="10">
    <location>
        <begin position="13"/>
        <end position="24"/>
    </location>
</feature>
<evidence type="ECO:0000313" key="12">
    <source>
        <dbReference type="Proteomes" id="UP000694941"/>
    </source>
</evidence>
<name>A0ABM1BB45_LIMPO</name>
<evidence type="ECO:0000256" key="7">
    <source>
        <dbReference type="ARBA" id="ARBA00023128"/>
    </source>
</evidence>
<dbReference type="SUPFAM" id="SSF81531">
    <property type="entry name" value="Non-heme 11 kDa protein of cytochrome bc1 complex (Ubiquinol-cytochrome c reductase)"/>
    <property type="match status" value="1"/>
</dbReference>
<comment type="function">
    <text evidence="9">Component of the ubiquinol-cytochrome c oxidoreductase, a multisubunit transmembrane complex that is part of the mitochondrial electron transport chain which drives oxidative phosphorylation.</text>
</comment>
<comment type="subcellular location">
    <subcellularLocation>
        <location evidence="1">Mitochondrion inner membrane</location>
        <topology evidence="1">Peripheral membrane protein</topology>
        <orientation evidence="1">Intermembrane side</orientation>
    </subcellularLocation>
</comment>
<evidence type="ECO:0000256" key="10">
    <source>
        <dbReference type="SAM" id="MobiDB-lite"/>
    </source>
</evidence>
<dbReference type="Gene3D" id="1.10.287.20">
    <property type="entry name" value="Ubiquinol-cytochrome C reductase hinge domain"/>
    <property type="match status" value="1"/>
</dbReference>
<dbReference type="GeneID" id="106463025"/>
<feature type="region of interest" description="Disordered" evidence="10">
    <location>
        <begin position="1"/>
        <end position="25"/>
    </location>
</feature>
<dbReference type="Pfam" id="PF02320">
    <property type="entry name" value="UCR_hinge"/>
    <property type="match status" value="1"/>
</dbReference>
<evidence type="ECO:0000256" key="4">
    <source>
        <dbReference type="ARBA" id="ARBA00022660"/>
    </source>
</evidence>
<evidence type="ECO:0000256" key="8">
    <source>
        <dbReference type="ARBA" id="ARBA00023136"/>
    </source>
</evidence>
<evidence type="ECO:0000256" key="1">
    <source>
        <dbReference type="ARBA" id="ARBA00004137"/>
    </source>
</evidence>
<dbReference type="RefSeq" id="XP_013778449.1">
    <property type="nucleotide sequence ID" value="XM_013922995.2"/>
</dbReference>
<keyword evidence="6 9" id="KW-0249">Electron transport</keyword>
<evidence type="ECO:0000256" key="3">
    <source>
        <dbReference type="ARBA" id="ARBA00022448"/>
    </source>
</evidence>
<evidence type="ECO:0000256" key="5">
    <source>
        <dbReference type="ARBA" id="ARBA00022792"/>
    </source>
</evidence>
<reference evidence="13" key="1">
    <citation type="submission" date="2025-08" db="UniProtKB">
        <authorList>
            <consortium name="RefSeq"/>
        </authorList>
    </citation>
    <scope>IDENTIFICATION</scope>
    <source>
        <tissue evidence="13">Muscle</tissue>
    </source>
</reference>
<dbReference type="InterPro" id="IPR003422">
    <property type="entry name" value="Cyt_b-c1_6"/>
</dbReference>
<evidence type="ECO:0000256" key="9">
    <source>
        <dbReference type="PIRNR" id="PIRNR000019"/>
    </source>
</evidence>
<evidence type="ECO:0000259" key="11">
    <source>
        <dbReference type="Pfam" id="PF02320"/>
    </source>
</evidence>
<organism evidence="12 13">
    <name type="scientific">Limulus polyphemus</name>
    <name type="common">Atlantic horseshoe crab</name>
    <dbReference type="NCBI Taxonomy" id="6850"/>
    <lineage>
        <taxon>Eukaryota</taxon>
        <taxon>Metazoa</taxon>
        <taxon>Ecdysozoa</taxon>
        <taxon>Arthropoda</taxon>
        <taxon>Chelicerata</taxon>
        <taxon>Merostomata</taxon>
        <taxon>Xiphosura</taxon>
        <taxon>Limulidae</taxon>
        <taxon>Limulus</taxon>
    </lineage>
</organism>
<evidence type="ECO:0000313" key="13">
    <source>
        <dbReference type="RefSeq" id="XP_013778449.1"/>
    </source>
</evidence>
<dbReference type="PANTHER" id="PTHR15336:SF0">
    <property type="entry name" value="CYTOCHROME B-C1 COMPLEX SUBUNIT 6, MITOCHONDRIAL"/>
    <property type="match status" value="1"/>
</dbReference>
<keyword evidence="3 9" id="KW-0813">Transport</keyword>
<feature type="domain" description="Ubiquinol-cytochrome C reductase hinge" evidence="11">
    <location>
        <begin position="24"/>
        <end position="87"/>
    </location>
</feature>
<protein>
    <recommendedName>
        <fullName evidence="9">Cytochrome b-c1 complex subunit 6</fullName>
    </recommendedName>
</protein>
<dbReference type="Proteomes" id="UP000694941">
    <property type="component" value="Unplaced"/>
</dbReference>
<dbReference type="InterPro" id="IPR023184">
    <property type="entry name" value="Ubol_cytC_Rdtase_hinge_dom"/>
</dbReference>
<keyword evidence="7 9" id="KW-0496">Mitochondrion</keyword>
<dbReference type="PIRSF" id="PIRSF000019">
    <property type="entry name" value="Bc1_11K"/>
    <property type="match status" value="1"/>
</dbReference>
<evidence type="ECO:0000256" key="6">
    <source>
        <dbReference type="ARBA" id="ARBA00022982"/>
    </source>
</evidence>
<accession>A0ABM1BB45</accession>
<keyword evidence="4 9" id="KW-0679">Respiratory chain</keyword>
<sequence length="87" mass="9912">MSLEKVKVHAESVEEEEEEEELVDPGETLKAECAQEAKCVALQARMDECTNRVNNTEGTDETCVEELFDFLHCVDHCVSKSLFKYLK</sequence>